<evidence type="ECO:0000313" key="15">
    <source>
        <dbReference type="EMBL" id="KTR02982.1"/>
    </source>
</evidence>
<sequence length="311" mass="34874">MANSPAVACIVLAHEDPAHVRRLIEALAPFPVFLHVDARTPDSEWTAMTTDLPERVRLLPRLRTGWAKWENVAAEVEGYRAALAATDASHVAVLTGSDYPLGNPAELTALLEQHRGESFLGVHPLPYAEWGRGGGLPRLRYRHWAWRKHMVRVPVPRRLPRDLTPAGGSQLKVLAREHAEAVVRAVDTRPDLVRFWQRVWIADETFVPSVLWTESLTPGFRDAHVPHSLWWIGWDGSAMKSPPWLTIADAGRLLEWRTQPSSEARRAPQLFARKFATDRSSELLDLVDAAFGLREGRLHETPAVGRGVAVR</sequence>
<dbReference type="RefSeq" id="WP_058726823.1">
    <property type="nucleotide sequence ID" value="NZ_LDQC01000093.1"/>
</dbReference>
<dbReference type="PANTHER" id="PTHR46025">
    <property type="entry name" value="XYLOSYLTRANSFERASE OXT"/>
    <property type="match status" value="1"/>
</dbReference>
<keyword evidence="4" id="KW-0808">Transferase</keyword>
<dbReference type="Proteomes" id="UP000078252">
    <property type="component" value="Unassembled WGS sequence"/>
</dbReference>
<evidence type="ECO:0000256" key="11">
    <source>
        <dbReference type="ARBA" id="ARBA00023136"/>
    </source>
</evidence>
<keyword evidence="7" id="KW-0256">Endoplasmic reticulum</keyword>
<evidence type="ECO:0000256" key="6">
    <source>
        <dbReference type="ARBA" id="ARBA00022723"/>
    </source>
</evidence>
<keyword evidence="5" id="KW-0812">Transmembrane</keyword>
<evidence type="ECO:0000256" key="2">
    <source>
        <dbReference type="ARBA" id="ARBA00004648"/>
    </source>
</evidence>
<dbReference type="InterPro" id="IPR003406">
    <property type="entry name" value="Glyco_trans_14"/>
</dbReference>
<evidence type="ECO:0000256" key="12">
    <source>
        <dbReference type="ARBA" id="ARBA00023157"/>
    </source>
</evidence>
<dbReference type="Pfam" id="PF02485">
    <property type="entry name" value="Branch"/>
    <property type="match status" value="1"/>
</dbReference>
<dbReference type="PANTHER" id="PTHR46025:SF3">
    <property type="entry name" value="XYLOSYLTRANSFERASE OXT"/>
    <property type="match status" value="1"/>
</dbReference>
<protein>
    <recommendedName>
        <fullName evidence="14">Peptide O-xylosyltransferase</fullName>
    </recommendedName>
</protein>
<name>A0A175RJM0_9MICO</name>
<dbReference type="PATRIC" id="fig|33881.3.peg.3456"/>
<evidence type="ECO:0000256" key="8">
    <source>
        <dbReference type="ARBA" id="ARBA00022968"/>
    </source>
</evidence>
<keyword evidence="12" id="KW-1015">Disulfide bond</keyword>
<evidence type="ECO:0000256" key="1">
    <source>
        <dbReference type="ARBA" id="ARBA00004323"/>
    </source>
</evidence>
<keyword evidence="10" id="KW-0333">Golgi apparatus</keyword>
<dbReference type="AlphaFoldDB" id="A0A175RJM0"/>
<dbReference type="GO" id="GO:0050650">
    <property type="term" value="P:chondroitin sulfate proteoglycan biosynthetic process"/>
    <property type="evidence" value="ECO:0007669"/>
    <property type="project" value="TreeGrafter"/>
</dbReference>
<keyword evidence="11" id="KW-0472">Membrane</keyword>
<comment type="caution">
    <text evidence="15">The sequence shown here is derived from an EMBL/GenBank/DDBJ whole genome shotgun (WGS) entry which is preliminary data.</text>
</comment>
<dbReference type="GO" id="GO:0046872">
    <property type="term" value="F:metal ion binding"/>
    <property type="evidence" value="ECO:0007669"/>
    <property type="project" value="UniProtKB-KW"/>
</dbReference>
<dbReference type="OrthoDB" id="7943907at2"/>
<evidence type="ECO:0000256" key="14">
    <source>
        <dbReference type="ARBA" id="ARBA00042865"/>
    </source>
</evidence>
<evidence type="ECO:0000256" key="7">
    <source>
        <dbReference type="ARBA" id="ARBA00022824"/>
    </source>
</evidence>
<reference evidence="15 16" key="1">
    <citation type="journal article" date="2016" name="Front. Microbiol.">
        <title>Genomic Resource of Rice Seed Associated Bacteria.</title>
        <authorList>
            <person name="Midha S."/>
            <person name="Bansal K."/>
            <person name="Sharma S."/>
            <person name="Kumar N."/>
            <person name="Patil P.P."/>
            <person name="Chaudhry V."/>
            <person name="Patil P.B."/>
        </authorList>
    </citation>
    <scope>NUCLEOTIDE SEQUENCE [LARGE SCALE GENOMIC DNA]</scope>
    <source>
        <strain evidence="15 16">NS184</strain>
    </source>
</reference>
<comment type="subcellular location">
    <subcellularLocation>
        <location evidence="2">Endoplasmic reticulum membrane</location>
        <topology evidence="2">Single-pass type II membrane protein</topology>
    </subcellularLocation>
    <subcellularLocation>
        <location evidence="1">Golgi apparatus membrane</location>
        <topology evidence="1">Single-pass type II membrane protein</topology>
    </subcellularLocation>
</comment>
<dbReference type="GO" id="GO:0030158">
    <property type="term" value="F:protein xylosyltransferase activity"/>
    <property type="evidence" value="ECO:0007669"/>
    <property type="project" value="InterPro"/>
</dbReference>
<dbReference type="GO" id="GO:0015012">
    <property type="term" value="P:heparan sulfate proteoglycan biosynthetic process"/>
    <property type="evidence" value="ECO:0007669"/>
    <property type="project" value="TreeGrafter"/>
</dbReference>
<keyword evidence="9" id="KW-1133">Transmembrane helix</keyword>
<evidence type="ECO:0000256" key="13">
    <source>
        <dbReference type="ARBA" id="ARBA00023180"/>
    </source>
</evidence>
<dbReference type="InterPro" id="IPR043538">
    <property type="entry name" value="XYLT"/>
</dbReference>
<keyword evidence="13" id="KW-0325">Glycoprotein</keyword>
<accession>A0A175RJM0</accession>
<dbReference type="EMBL" id="LDQC01000093">
    <property type="protein sequence ID" value="KTR02982.1"/>
    <property type="molecule type" value="Genomic_DNA"/>
</dbReference>
<evidence type="ECO:0000256" key="5">
    <source>
        <dbReference type="ARBA" id="ARBA00022692"/>
    </source>
</evidence>
<evidence type="ECO:0000256" key="4">
    <source>
        <dbReference type="ARBA" id="ARBA00022679"/>
    </source>
</evidence>
<dbReference type="GO" id="GO:0016020">
    <property type="term" value="C:membrane"/>
    <property type="evidence" value="ECO:0007669"/>
    <property type="project" value="InterPro"/>
</dbReference>
<evidence type="ECO:0000256" key="9">
    <source>
        <dbReference type="ARBA" id="ARBA00022989"/>
    </source>
</evidence>
<keyword evidence="3" id="KW-0328">Glycosyltransferase</keyword>
<evidence type="ECO:0000256" key="3">
    <source>
        <dbReference type="ARBA" id="ARBA00022676"/>
    </source>
</evidence>
<evidence type="ECO:0000256" key="10">
    <source>
        <dbReference type="ARBA" id="ARBA00023034"/>
    </source>
</evidence>
<evidence type="ECO:0000313" key="16">
    <source>
        <dbReference type="Proteomes" id="UP000078252"/>
    </source>
</evidence>
<gene>
    <name evidence="15" type="ORF">NS184_14630</name>
</gene>
<organism evidence="15 16">
    <name type="scientific">Curtobacterium luteum</name>
    <dbReference type="NCBI Taxonomy" id="33881"/>
    <lineage>
        <taxon>Bacteria</taxon>
        <taxon>Bacillati</taxon>
        <taxon>Actinomycetota</taxon>
        <taxon>Actinomycetes</taxon>
        <taxon>Micrococcales</taxon>
        <taxon>Microbacteriaceae</taxon>
        <taxon>Curtobacterium</taxon>
    </lineage>
</organism>
<dbReference type="STRING" id="33881.NS184_14630"/>
<keyword evidence="8" id="KW-0735">Signal-anchor</keyword>
<keyword evidence="6" id="KW-0479">Metal-binding</keyword>
<proteinExistence type="predicted"/>